<evidence type="ECO:0000259" key="14">
    <source>
        <dbReference type="SMART" id="SM00475"/>
    </source>
</evidence>
<dbReference type="InterPro" id="IPR008918">
    <property type="entry name" value="HhH2"/>
</dbReference>
<evidence type="ECO:0000256" key="11">
    <source>
        <dbReference type="ARBA" id="ARBA00023125"/>
    </source>
</evidence>
<dbReference type="PANTHER" id="PTHR10133:SF27">
    <property type="entry name" value="DNA POLYMERASE NU"/>
    <property type="match status" value="1"/>
</dbReference>
<dbReference type="FunFam" id="1.10.150.20:FF:000002">
    <property type="entry name" value="DNA polymerase I"/>
    <property type="match status" value="1"/>
</dbReference>
<feature type="domain" description="5'-3' exonuclease" evidence="14">
    <location>
        <begin position="1"/>
        <end position="258"/>
    </location>
</feature>
<keyword evidence="4" id="KW-0548">Nucleotidyltransferase</keyword>
<evidence type="ECO:0000256" key="3">
    <source>
        <dbReference type="ARBA" id="ARBA00022679"/>
    </source>
</evidence>
<dbReference type="InterPro" id="IPR020045">
    <property type="entry name" value="DNA_polI_H3TH"/>
</dbReference>
<dbReference type="Gene3D" id="3.30.70.370">
    <property type="match status" value="1"/>
</dbReference>
<dbReference type="GO" id="GO:0003677">
    <property type="term" value="F:DNA binding"/>
    <property type="evidence" value="ECO:0007669"/>
    <property type="project" value="UniProtKB-KW"/>
</dbReference>
<keyword evidence="9" id="KW-0269">Exonuclease</keyword>
<dbReference type="SUPFAM" id="SSF56672">
    <property type="entry name" value="DNA/RNA polymerases"/>
    <property type="match status" value="1"/>
</dbReference>
<dbReference type="EC" id="2.7.7.7" evidence="2"/>
<evidence type="ECO:0000256" key="12">
    <source>
        <dbReference type="ARBA" id="ARBA00023204"/>
    </source>
</evidence>
<keyword evidence="7" id="KW-0227">DNA damage</keyword>
<dbReference type="SUPFAM" id="SSF88723">
    <property type="entry name" value="PIN domain-like"/>
    <property type="match status" value="1"/>
</dbReference>
<keyword evidence="5" id="KW-0235">DNA replication</keyword>
<comment type="catalytic activity">
    <reaction evidence="13">
        <text>DNA(n) + a 2'-deoxyribonucleoside 5'-triphosphate = DNA(n+1) + diphosphate</text>
        <dbReference type="Rhea" id="RHEA:22508"/>
        <dbReference type="Rhea" id="RHEA-COMP:17339"/>
        <dbReference type="Rhea" id="RHEA-COMP:17340"/>
        <dbReference type="ChEBI" id="CHEBI:33019"/>
        <dbReference type="ChEBI" id="CHEBI:61560"/>
        <dbReference type="ChEBI" id="CHEBI:173112"/>
        <dbReference type="EC" id="2.7.7.7"/>
    </reaction>
</comment>
<dbReference type="NCBIfam" id="NF004397">
    <property type="entry name" value="PRK05755.1"/>
    <property type="match status" value="1"/>
</dbReference>
<dbReference type="InterPro" id="IPR043502">
    <property type="entry name" value="DNA/RNA_pol_sf"/>
</dbReference>
<dbReference type="InterPro" id="IPR020046">
    <property type="entry name" value="5-3_exonucl_a-hlix_arch_N"/>
</dbReference>
<evidence type="ECO:0000259" key="15">
    <source>
        <dbReference type="SMART" id="SM00482"/>
    </source>
</evidence>
<dbReference type="FunFam" id="3.40.50.1010:FF:000001">
    <property type="entry name" value="DNA polymerase I"/>
    <property type="match status" value="1"/>
</dbReference>
<dbReference type="InterPro" id="IPR012337">
    <property type="entry name" value="RNaseH-like_sf"/>
</dbReference>
<keyword evidence="8" id="KW-0378">Hydrolase</keyword>
<evidence type="ECO:0000256" key="1">
    <source>
        <dbReference type="ARBA" id="ARBA00007705"/>
    </source>
</evidence>
<dbReference type="PANTHER" id="PTHR10133">
    <property type="entry name" value="DNA POLYMERASE I"/>
    <property type="match status" value="1"/>
</dbReference>
<dbReference type="CDD" id="cd08637">
    <property type="entry name" value="DNA_pol_A_pol_I_C"/>
    <property type="match status" value="1"/>
</dbReference>
<evidence type="ECO:0000256" key="2">
    <source>
        <dbReference type="ARBA" id="ARBA00012417"/>
    </source>
</evidence>
<dbReference type="SUPFAM" id="SSF47807">
    <property type="entry name" value="5' to 3' exonuclease, C-terminal subdomain"/>
    <property type="match status" value="1"/>
</dbReference>
<dbReference type="GO" id="GO:0003887">
    <property type="term" value="F:DNA-directed DNA polymerase activity"/>
    <property type="evidence" value="ECO:0007669"/>
    <property type="project" value="UniProtKB-KW"/>
</dbReference>
<evidence type="ECO:0000256" key="9">
    <source>
        <dbReference type="ARBA" id="ARBA00022839"/>
    </source>
</evidence>
<name>A0A6J6TS07_9ZZZZ</name>
<accession>A0A6J6TS07</accession>
<dbReference type="GO" id="GO:0006261">
    <property type="term" value="P:DNA-templated DNA replication"/>
    <property type="evidence" value="ECO:0007669"/>
    <property type="project" value="InterPro"/>
</dbReference>
<dbReference type="PRINTS" id="PR00868">
    <property type="entry name" value="DNAPOLI"/>
</dbReference>
<dbReference type="EMBL" id="CAEZYU010000076">
    <property type="protein sequence ID" value="CAB4749317.1"/>
    <property type="molecule type" value="Genomic_DNA"/>
</dbReference>
<dbReference type="EMBL" id="CAFBMG010000037">
    <property type="protein sequence ID" value="CAB4897322.1"/>
    <property type="molecule type" value="Genomic_DNA"/>
</dbReference>
<proteinExistence type="inferred from homology"/>
<dbReference type="Pfam" id="PF01367">
    <property type="entry name" value="5_3_exonuc"/>
    <property type="match status" value="1"/>
</dbReference>
<dbReference type="Gene3D" id="3.40.50.1010">
    <property type="entry name" value="5'-nuclease"/>
    <property type="match status" value="1"/>
</dbReference>
<dbReference type="GO" id="GO:0006302">
    <property type="term" value="P:double-strand break repair"/>
    <property type="evidence" value="ECO:0007669"/>
    <property type="project" value="TreeGrafter"/>
</dbReference>
<keyword evidence="11" id="KW-0238">DNA-binding</keyword>
<dbReference type="Pfam" id="PF02739">
    <property type="entry name" value="5_3_exonuc_N"/>
    <property type="match status" value="1"/>
</dbReference>
<sequence length="889" mass="96960">MLIDGNSLTYRAFFALPTDMTTASGQVTNAVFGFSSMLLNLIRDHRPEQVILTFDLPQPTFRHKMLDSYKANRDATPDILREQMGIVRQVVETLQLPIVTQEGFEADDVIATLAVRAEAEGRDVIIVTGDRDSYQLVRDPHIRVLYNKRGVSDYALYDEAGIFERTGVTPEQYVEYAALRGDPSDNLPGVPGVGEKTAAKLINQYGGLDGIFAAAEDQTPKLRQNLIENEAQARSNFDMMKLVRDVELDVDPDALVQGEVDPTEVLDLFKLLEFPSLVPRLADAFPNIFGKDSGVASTAAQVLEAEVLGAESAAELAEGLRLIAQLPTACIAAAWSGEPGRSALEGIAFVAEKSLGEVLWVPAAQFDAVSAELADVLCGKPAVAAHDAKPILRSLLGLGHDITRLKLDTKLAAYLLDPADVNYDLPALLLKHAQAELAQEGTIPAGQLDFGESELLVSQQPARMALAVAFLSEPLSASLEAQGLTALNEQIEVPLVRVLARMEYLGIGVDVGVLKDLNDSLTAVAEAERAAIQDAAGEEFNVNSTLQMRRILFEKLQLTPGKKTKTGYSTDQATLEKLRGEHPIIEHLLRYREVEKLRSTYGEGLLAEVAEDGRIHATFNQTVARTGRLSSDAPNLHNIPVRSEEGKRFREAFVPAAGTEFLVADYNQIELRVIAHLAEDPGLIEAFRTGEDIHNTTAARVFGVASDQVTGAQRSKAKMVSYGLAYGMEAYGLAQRLAIPVAEAQQILDAYFLAFPSVKEFMEHTVEQARARGYTETAFGRRRKIPELSSSQRNMRMAGERQAMNAPIQGLAADIFKVALVHLDAAIDERGLRSKLILQVHDEVILEVPPEEREVAEQVVLEAMSGAFDLRVPLEVNLSRGSTWAAAKG</sequence>
<dbReference type="InterPro" id="IPR029060">
    <property type="entry name" value="PIN-like_dom_sf"/>
</dbReference>
<evidence type="ECO:0000313" key="16">
    <source>
        <dbReference type="EMBL" id="CAB4749317.1"/>
    </source>
</evidence>
<dbReference type="InterPro" id="IPR036397">
    <property type="entry name" value="RNaseH_sf"/>
</dbReference>
<organism evidence="16">
    <name type="scientific">freshwater metagenome</name>
    <dbReference type="NCBI Taxonomy" id="449393"/>
    <lineage>
        <taxon>unclassified sequences</taxon>
        <taxon>metagenomes</taxon>
        <taxon>ecological metagenomes</taxon>
    </lineage>
</organism>
<dbReference type="NCBIfam" id="TIGR00593">
    <property type="entry name" value="pola"/>
    <property type="match status" value="1"/>
</dbReference>
<dbReference type="InterPro" id="IPR001098">
    <property type="entry name" value="DNA-dir_DNA_pol_A_palm_dom"/>
</dbReference>
<dbReference type="Gene3D" id="1.10.150.20">
    <property type="entry name" value="5' to 3' exonuclease, C-terminal subdomain"/>
    <property type="match status" value="2"/>
</dbReference>
<dbReference type="Pfam" id="PF00476">
    <property type="entry name" value="DNA_pol_A"/>
    <property type="match status" value="1"/>
</dbReference>
<dbReference type="Gene3D" id="1.20.1060.10">
    <property type="entry name" value="Taq DNA Polymerase, Chain T, domain 4"/>
    <property type="match status" value="1"/>
</dbReference>
<dbReference type="CDD" id="cd06140">
    <property type="entry name" value="DNA_polA_I_Bacillus_like_exo"/>
    <property type="match status" value="1"/>
</dbReference>
<evidence type="ECO:0000256" key="10">
    <source>
        <dbReference type="ARBA" id="ARBA00022932"/>
    </source>
</evidence>
<feature type="domain" description="DNA-directed DNA polymerase family A palm" evidence="15">
    <location>
        <begin position="646"/>
        <end position="852"/>
    </location>
</feature>
<keyword evidence="12" id="KW-0234">DNA repair</keyword>
<keyword evidence="3" id="KW-0808">Transferase</keyword>
<evidence type="ECO:0000256" key="6">
    <source>
        <dbReference type="ARBA" id="ARBA00022722"/>
    </source>
</evidence>
<dbReference type="InterPro" id="IPR018320">
    <property type="entry name" value="DNA_polymerase_1"/>
</dbReference>
<evidence type="ECO:0000256" key="4">
    <source>
        <dbReference type="ARBA" id="ARBA00022695"/>
    </source>
</evidence>
<dbReference type="SMART" id="SM00279">
    <property type="entry name" value="HhH2"/>
    <property type="match status" value="1"/>
</dbReference>
<dbReference type="CDD" id="cd09898">
    <property type="entry name" value="H3TH_53EXO"/>
    <property type="match status" value="1"/>
</dbReference>
<dbReference type="FunFam" id="1.10.150.20:FF:000003">
    <property type="entry name" value="DNA polymerase I"/>
    <property type="match status" value="1"/>
</dbReference>
<dbReference type="SUPFAM" id="SSF53098">
    <property type="entry name" value="Ribonuclease H-like"/>
    <property type="match status" value="1"/>
</dbReference>
<reference evidence="16" key="1">
    <citation type="submission" date="2020-05" db="EMBL/GenBank/DDBJ databases">
        <authorList>
            <person name="Chiriac C."/>
            <person name="Salcher M."/>
            <person name="Ghai R."/>
            <person name="Kavagutti S V."/>
        </authorList>
    </citation>
    <scope>NUCLEOTIDE SEQUENCE</scope>
</reference>
<dbReference type="SMART" id="SM00482">
    <property type="entry name" value="POLAc"/>
    <property type="match status" value="1"/>
</dbReference>
<evidence type="ECO:0000256" key="5">
    <source>
        <dbReference type="ARBA" id="ARBA00022705"/>
    </source>
</evidence>
<keyword evidence="6" id="KW-0540">Nuclease</keyword>
<comment type="similarity">
    <text evidence="1">Belongs to the DNA polymerase type-A family.</text>
</comment>
<dbReference type="CDD" id="cd09859">
    <property type="entry name" value="PIN_53EXO"/>
    <property type="match status" value="1"/>
</dbReference>
<dbReference type="GO" id="GO:0008409">
    <property type="term" value="F:5'-3' exonuclease activity"/>
    <property type="evidence" value="ECO:0007669"/>
    <property type="project" value="InterPro"/>
</dbReference>
<evidence type="ECO:0000256" key="8">
    <source>
        <dbReference type="ARBA" id="ARBA00022801"/>
    </source>
</evidence>
<protein>
    <recommendedName>
        <fullName evidence="2">DNA-directed DNA polymerase</fullName>
        <ecNumber evidence="2">2.7.7.7</ecNumber>
    </recommendedName>
</protein>
<dbReference type="InterPro" id="IPR002421">
    <property type="entry name" value="5-3_exonuclease"/>
</dbReference>
<dbReference type="FunFam" id="1.20.1060.10:FF:000001">
    <property type="entry name" value="DNA polymerase I"/>
    <property type="match status" value="1"/>
</dbReference>
<dbReference type="SMART" id="SM00475">
    <property type="entry name" value="53EXOc"/>
    <property type="match status" value="1"/>
</dbReference>
<keyword evidence="10" id="KW-0239">DNA-directed DNA polymerase</keyword>
<dbReference type="InterPro" id="IPR036279">
    <property type="entry name" value="5-3_exonuclease_C_sf"/>
</dbReference>
<evidence type="ECO:0000256" key="13">
    <source>
        <dbReference type="ARBA" id="ARBA00049244"/>
    </source>
</evidence>
<evidence type="ECO:0000313" key="17">
    <source>
        <dbReference type="EMBL" id="CAB4897322.1"/>
    </source>
</evidence>
<gene>
    <name evidence="16" type="ORF">UFOPK2766_01554</name>
    <name evidence="17" type="ORF">UFOPK3519_00657</name>
</gene>
<dbReference type="InterPro" id="IPR002298">
    <property type="entry name" value="DNA_polymerase_A"/>
</dbReference>
<dbReference type="Gene3D" id="3.30.420.10">
    <property type="entry name" value="Ribonuclease H-like superfamily/Ribonuclease H"/>
    <property type="match status" value="1"/>
</dbReference>
<evidence type="ECO:0000256" key="7">
    <source>
        <dbReference type="ARBA" id="ARBA00022763"/>
    </source>
</evidence>
<dbReference type="AlphaFoldDB" id="A0A6J6TS07"/>